<dbReference type="AlphaFoldDB" id="A0A1X2LC37"/>
<keyword evidence="2" id="KW-1185">Reference proteome</keyword>
<sequence>MFRGRPQRKLDGVLHRIQDDDLRRGLIEVFALARRRAEAREIDVVVLAARRLACVYQLLVANGMHPLEDVCEVISDRFLDVPGKWKWSRVLLLDDSVVVGTTLLRIYAEIEARLPQGGSVECVAVCIDSEQKADYLVDAVKLEGLQKRSSAEVARFAEQVVATLFAEGMPLFSDFPTTTVIHTTEERWLRYLSHENWYAADVTAPVFGDPGQLCYTQVPTDLTVRRILGRLPQEVAQLIDIMKLRSYVRFGGDRQVRVRIVPIAMLSPCSTSQLDAALIAITNSRSVVDNMGSVQLASDQWSPVARHRLVQMYVATCVLEEALAAADQGNPELATARLDPLHVRMYFGSYAPLIDKLIDGITEGYRGRKCDEQYAVTRAPIARPSSSPLLREPLLRKLLSENREIIASTGTPIRPSAGEVSKVGLIFGHAICSVFGQINEVYEAAQRSAIRAMRTLAEYEDRFASGREQRVLSQGITLRDLTAALLPDALLGSSWDRALITLGIDTGNDLGIIVPVTQYDETRDVVYRCYRIGETASLAMTPLTQAAETGEWDAYCRAANSGFPLKSVASTLATTAVTRAETTTPVGRLEELKSLIEKAVPGDILSQSDGEVVSIRDGFFSVQFDATGESQAQTVQMPLARLSDRDGRALQEGSLVVWTVFQRDADESFDRTSRVRVRHEPPLDDPQLAAAVAAVHAG</sequence>
<comment type="caution">
    <text evidence="1">The sequence shown here is derived from an EMBL/GenBank/DDBJ whole genome shotgun (WGS) entry which is preliminary data.</text>
</comment>
<evidence type="ECO:0000313" key="1">
    <source>
        <dbReference type="EMBL" id="OSC31538.1"/>
    </source>
</evidence>
<organism evidence="1 2">
    <name type="scientific">Mycolicibacterium vulneris</name>
    <dbReference type="NCBI Taxonomy" id="547163"/>
    <lineage>
        <taxon>Bacteria</taxon>
        <taxon>Bacillati</taxon>
        <taxon>Actinomycetota</taxon>
        <taxon>Actinomycetes</taxon>
        <taxon>Mycobacteriales</taxon>
        <taxon>Mycobacteriaceae</taxon>
        <taxon>Mycolicibacterium</taxon>
    </lineage>
</organism>
<name>A0A1X2LC37_9MYCO</name>
<accession>A0A1X2LC37</accession>
<protein>
    <submittedName>
        <fullName evidence="1">Uncharacterized protein</fullName>
    </submittedName>
</protein>
<proteinExistence type="predicted"/>
<dbReference type="EMBL" id="NCXM01000003">
    <property type="protein sequence ID" value="OSC31538.1"/>
    <property type="molecule type" value="Genomic_DNA"/>
</dbReference>
<evidence type="ECO:0000313" key="2">
    <source>
        <dbReference type="Proteomes" id="UP000242320"/>
    </source>
</evidence>
<gene>
    <name evidence="1" type="ORF">B8W69_03570</name>
</gene>
<dbReference type="Proteomes" id="UP000242320">
    <property type="component" value="Unassembled WGS sequence"/>
</dbReference>
<reference evidence="1 2" key="1">
    <citation type="submission" date="2017-04" db="EMBL/GenBank/DDBJ databases">
        <title>The new phylogeny of genus Mycobacterium.</title>
        <authorList>
            <person name="Tortoli E."/>
            <person name="Trovato A."/>
            <person name="Cirillo D.M."/>
        </authorList>
    </citation>
    <scope>NUCLEOTIDE SEQUENCE [LARGE SCALE GENOMIC DNA]</scope>
    <source>
        <strain evidence="1 2">DSM 45247</strain>
    </source>
</reference>